<proteinExistence type="inferred from homology"/>
<sequence length="352" mass="38508">MAGSGAQTAGQSPSPGLMQGEERGPACSQGGPGCPGAASWPPPVTRLPRSMAPPPPASKPHACMSAVVIVSTMAAVDVYLMELSAGAQRASVLALALAGDLCFLLVLRYVGAWAGAEARTPRHGYTMALWFLFVFTLEIKLYFIYQGYRADRRTPDPLARRTLTLLLSICIPSLYVVLVATEHLEHVATFRRKEDLRGRLLWVVVDLLDLLEMQASLWEPQWQRLPLWAEGLTFFYCYSLLLVLPCVALGEMDLPAPPRLPLYPLLSLLAVNLATLAIRAADLLLYRDQRVSAIFMAKNLLAIALKGCTALQYHRAGAARLGELRPGDMPCHTPRRGGMDSTSGPRFIPREF</sequence>
<dbReference type="PANTHER" id="PTHR31046:SF2">
    <property type="entry name" value="TRANSMEMBRANE PROTEIN 121"/>
    <property type="match status" value="1"/>
</dbReference>
<dbReference type="GeneTree" id="ENSGT00390000003866"/>
<dbReference type="GeneID" id="112113574"/>
<accession>A0A674JWQ2</accession>
<dbReference type="AlphaFoldDB" id="A0A674JWQ2"/>
<dbReference type="RefSeq" id="XP_026506091.1">
    <property type="nucleotide sequence ID" value="XM_026650306.2"/>
</dbReference>
<feature type="compositionally biased region" description="Pro residues" evidence="2">
    <location>
        <begin position="40"/>
        <end position="56"/>
    </location>
</feature>
<keyword evidence="3" id="KW-1133">Transmembrane helix</keyword>
<feature type="transmembrane region" description="Helical" evidence="3">
    <location>
        <begin position="225"/>
        <end position="250"/>
    </location>
</feature>
<evidence type="ECO:0000256" key="1">
    <source>
        <dbReference type="ARBA" id="ARBA00007711"/>
    </source>
</evidence>
<dbReference type="InParanoid" id="A0A674JWQ2"/>
<reference evidence="4" key="2">
    <citation type="submission" date="2025-09" db="UniProtKB">
        <authorList>
            <consortium name="Ensembl"/>
        </authorList>
    </citation>
    <scope>IDENTIFICATION</scope>
</reference>
<gene>
    <name evidence="4" type="primary">LOC112113574</name>
</gene>
<feature type="region of interest" description="Disordered" evidence="2">
    <location>
        <begin position="1"/>
        <end position="56"/>
    </location>
</feature>
<organism evidence="4 5">
    <name type="scientific">Terrapene triunguis</name>
    <name type="common">Three-toed box turtle</name>
    <dbReference type="NCBI Taxonomy" id="2587831"/>
    <lineage>
        <taxon>Eukaryota</taxon>
        <taxon>Metazoa</taxon>
        <taxon>Chordata</taxon>
        <taxon>Craniata</taxon>
        <taxon>Vertebrata</taxon>
        <taxon>Euteleostomi</taxon>
        <taxon>Archelosauria</taxon>
        <taxon>Testudinata</taxon>
        <taxon>Testudines</taxon>
        <taxon>Cryptodira</taxon>
        <taxon>Durocryptodira</taxon>
        <taxon>Testudinoidea</taxon>
        <taxon>Emydidae</taxon>
        <taxon>Terrapene</taxon>
    </lineage>
</organism>
<dbReference type="PANTHER" id="PTHR31046">
    <property type="entry name" value="TRANSMEMBRANE PROTEIN 121"/>
    <property type="match status" value="1"/>
</dbReference>
<feature type="transmembrane region" description="Helical" evidence="3">
    <location>
        <begin position="92"/>
        <end position="111"/>
    </location>
</feature>
<feature type="compositionally biased region" description="Polar residues" evidence="2">
    <location>
        <begin position="1"/>
        <end position="14"/>
    </location>
</feature>
<evidence type="ECO:0000256" key="3">
    <source>
        <dbReference type="SAM" id="Phobius"/>
    </source>
</evidence>
<dbReference type="InterPro" id="IPR042314">
    <property type="entry name" value="TMEM121"/>
</dbReference>
<evidence type="ECO:0000313" key="4">
    <source>
        <dbReference type="Ensembl" id="ENSTMTP00000025058.1"/>
    </source>
</evidence>
<protein>
    <submittedName>
        <fullName evidence="4">Transmembrane protein 121-like</fullName>
    </submittedName>
</protein>
<evidence type="ECO:0000256" key="2">
    <source>
        <dbReference type="SAM" id="MobiDB-lite"/>
    </source>
</evidence>
<dbReference type="InterPro" id="IPR032776">
    <property type="entry name" value="CECR6/TMEM121"/>
</dbReference>
<keyword evidence="3" id="KW-0472">Membrane</keyword>
<feature type="region of interest" description="Disordered" evidence="2">
    <location>
        <begin position="330"/>
        <end position="352"/>
    </location>
</feature>
<evidence type="ECO:0000313" key="5">
    <source>
        <dbReference type="Proteomes" id="UP000472274"/>
    </source>
</evidence>
<keyword evidence="5" id="KW-1185">Reference proteome</keyword>
<name>A0A674JWQ2_9SAUR</name>
<feature type="transmembrane region" description="Helical" evidence="3">
    <location>
        <begin position="59"/>
        <end position="80"/>
    </location>
</feature>
<dbReference type="Proteomes" id="UP000472274">
    <property type="component" value="Unplaced"/>
</dbReference>
<feature type="transmembrane region" description="Helical" evidence="3">
    <location>
        <begin position="123"/>
        <end position="143"/>
    </location>
</feature>
<keyword evidence="3" id="KW-0812">Transmembrane</keyword>
<dbReference type="Ensembl" id="ENSTMTT00000025946.1">
    <property type="protein sequence ID" value="ENSTMTP00000025058.1"/>
    <property type="gene ID" value="ENSTMTG00000018259.1"/>
</dbReference>
<comment type="similarity">
    <text evidence="1">Belongs to the TMEM121 family.</text>
</comment>
<dbReference type="Pfam" id="PF14997">
    <property type="entry name" value="CECR6_TMEM121"/>
    <property type="match status" value="1"/>
</dbReference>
<feature type="transmembrane region" description="Helical" evidence="3">
    <location>
        <begin position="262"/>
        <end position="286"/>
    </location>
</feature>
<reference evidence="4" key="1">
    <citation type="submission" date="2025-08" db="UniProtKB">
        <authorList>
            <consortium name="Ensembl"/>
        </authorList>
    </citation>
    <scope>IDENTIFICATION</scope>
</reference>